<feature type="compositionally biased region" description="Basic and acidic residues" evidence="1">
    <location>
        <begin position="1"/>
        <end position="10"/>
    </location>
</feature>
<evidence type="ECO:0000313" key="3">
    <source>
        <dbReference type="Proteomes" id="UP001205105"/>
    </source>
</evidence>
<evidence type="ECO:0000256" key="1">
    <source>
        <dbReference type="SAM" id="MobiDB-lite"/>
    </source>
</evidence>
<dbReference type="Gene3D" id="1.25.40.10">
    <property type="entry name" value="Tetratricopeptide repeat domain"/>
    <property type="match status" value="1"/>
</dbReference>
<dbReference type="Proteomes" id="UP001205105">
    <property type="component" value="Unassembled WGS sequence"/>
</dbReference>
<feature type="compositionally biased region" description="Low complexity" evidence="1">
    <location>
        <begin position="45"/>
        <end position="55"/>
    </location>
</feature>
<dbReference type="AlphaFoldDB" id="A0AAD5DRY0"/>
<dbReference type="EMBL" id="JADXDR010000064">
    <property type="protein sequence ID" value="KAI7841388.1"/>
    <property type="molecule type" value="Genomic_DNA"/>
</dbReference>
<proteinExistence type="predicted"/>
<comment type="caution">
    <text evidence="2">The sequence shown here is derived from an EMBL/GenBank/DDBJ whole genome shotgun (WGS) entry which is preliminary data.</text>
</comment>
<name>A0AAD5DRY0_9CHLO</name>
<keyword evidence="3" id="KW-1185">Reference proteome</keyword>
<dbReference type="NCBIfam" id="NF047558">
    <property type="entry name" value="TPR_END_plus"/>
    <property type="match status" value="1"/>
</dbReference>
<sequence length="231" mass="24830">MRGGDLDTDKLLAAFADDEPAQDQQQQQPAKQAKQKGGKGKRKGGAAAAAAPAQQHSSDEEEEEGEAAPQQGERGPASQRADKLRGESDTPRRAREAIDLGLKKYQAGEFQAALDLFQLSLELPGSGVMRMAGSPKEYSCASEGEENAALYNMACCWAAMGQRQSALTVLEALLENNFEDYASIRSDPDLAPVRGPELDKLLSKYDGLLAKVFGGKKKATSSSGNKPWLQW</sequence>
<gene>
    <name evidence="2" type="ORF">COHA_005006</name>
</gene>
<accession>A0AAD5DRY0</accession>
<organism evidence="2 3">
    <name type="scientific">Chlorella ohadii</name>
    <dbReference type="NCBI Taxonomy" id="2649997"/>
    <lineage>
        <taxon>Eukaryota</taxon>
        <taxon>Viridiplantae</taxon>
        <taxon>Chlorophyta</taxon>
        <taxon>core chlorophytes</taxon>
        <taxon>Trebouxiophyceae</taxon>
        <taxon>Chlorellales</taxon>
        <taxon>Chlorellaceae</taxon>
        <taxon>Chlorella clade</taxon>
        <taxon>Chlorella</taxon>
    </lineage>
</organism>
<feature type="compositionally biased region" description="Basic and acidic residues" evidence="1">
    <location>
        <begin position="80"/>
        <end position="93"/>
    </location>
</feature>
<feature type="compositionally biased region" description="Basic residues" evidence="1">
    <location>
        <begin position="33"/>
        <end position="44"/>
    </location>
</feature>
<feature type="compositionally biased region" description="Low complexity" evidence="1">
    <location>
        <begin position="22"/>
        <end position="32"/>
    </location>
</feature>
<reference evidence="2" key="1">
    <citation type="submission" date="2020-11" db="EMBL/GenBank/DDBJ databases">
        <title>Chlorella ohadii genome sequencing and assembly.</title>
        <authorList>
            <person name="Murik O."/>
            <person name="Treves H."/>
            <person name="Kedem I."/>
            <person name="Shotland Y."/>
            <person name="Kaplan A."/>
        </authorList>
    </citation>
    <scope>NUCLEOTIDE SEQUENCE</scope>
    <source>
        <strain evidence="2">1</strain>
    </source>
</reference>
<evidence type="ECO:0000313" key="2">
    <source>
        <dbReference type="EMBL" id="KAI7841388.1"/>
    </source>
</evidence>
<protein>
    <submittedName>
        <fullName evidence="2">Uncharacterized protein</fullName>
    </submittedName>
</protein>
<dbReference type="SUPFAM" id="SSF48452">
    <property type="entry name" value="TPR-like"/>
    <property type="match status" value="1"/>
</dbReference>
<dbReference type="InterPro" id="IPR011990">
    <property type="entry name" value="TPR-like_helical_dom_sf"/>
</dbReference>
<feature type="region of interest" description="Disordered" evidence="1">
    <location>
        <begin position="1"/>
        <end position="93"/>
    </location>
</feature>